<dbReference type="Proteomes" id="UP000663879">
    <property type="component" value="Unassembled WGS sequence"/>
</dbReference>
<accession>A0A813RSU1</accession>
<dbReference type="Pfam" id="PF14200">
    <property type="entry name" value="RicinB_lectin_2"/>
    <property type="match status" value="1"/>
</dbReference>
<dbReference type="SUPFAM" id="SSF50370">
    <property type="entry name" value="Ricin B-like lectins"/>
    <property type="match status" value="1"/>
</dbReference>
<dbReference type="Gene3D" id="2.100.10.20">
    <property type="entry name" value="Vitelline membrane outer layer protein I (VOMI)"/>
    <property type="match status" value="1"/>
</dbReference>
<evidence type="ECO:0000313" key="3">
    <source>
        <dbReference type="EMBL" id="CAF0786600.1"/>
    </source>
</evidence>
<sequence length="356" mass="40667">MKKIIYLIVLINVSVLNVSCREYLTVLSSRRLTDWGDWHEPVFCPGESFAVGLDIKFQSLQYLSDDTHLNAIRFTCDDTASTKIMSGEGPFGKWYTERTSRKRSLEARNNTNTARLSFSLTRYLPKILKALQKIAQTYLFFTKEQLANGCDDMGKFAGFRFVAEPKISGDDTAGNAFGIYCESEDILWYSVDYFGKNVEATERYCPEGQAICGIRTQIEPKIDGDNTALNNVDIYCCKNYYKLFNVATLRALDSNSNGKVYTSERNDSPNQRWELIKHDEKFFSLKNRQTGLFLDSSTVGNVYARSSTNGDHQKWFKDGRQRIVNKATNRALDSNFAGDAYAFEPNDSDHQLWFSR</sequence>
<feature type="chain" id="PRO_5032795562" description="Ricin B lectin domain-containing protein" evidence="1">
    <location>
        <begin position="21"/>
        <end position="356"/>
    </location>
</feature>
<protein>
    <recommendedName>
        <fullName evidence="2">Ricin B lectin domain-containing protein</fullName>
    </recommendedName>
</protein>
<dbReference type="OrthoDB" id="6344411at2759"/>
<dbReference type="CDD" id="cd23415">
    <property type="entry name" value="beta-trefoil_Ricin_AH"/>
    <property type="match status" value="1"/>
</dbReference>
<feature type="domain" description="Ricin B lectin" evidence="2">
    <location>
        <begin position="238"/>
        <end position="356"/>
    </location>
</feature>
<dbReference type="PANTHER" id="PTHR18841:SF0">
    <property type="entry name" value="VITELLINE MEMBRANE OUTER LAYER 1 HOMOLOG A-RELATED"/>
    <property type="match status" value="1"/>
</dbReference>
<dbReference type="Gene3D" id="2.80.10.50">
    <property type="match status" value="1"/>
</dbReference>
<dbReference type="InterPro" id="IPR005515">
    <property type="entry name" value="VOMI"/>
</dbReference>
<dbReference type="PANTHER" id="PTHR18841">
    <property type="entry name" value="VITELLINE MEMBRANE OUTER LAYER PROTEIN I-RELATED"/>
    <property type="match status" value="1"/>
</dbReference>
<organism evidence="3 4">
    <name type="scientific">Brachionus calyciflorus</name>
    <dbReference type="NCBI Taxonomy" id="104777"/>
    <lineage>
        <taxon>Eukaryota</taxon>
        <taxon>Metazoa</taxon>
        <taxon>Spiralia</taxon>
        <taxon>Gnathifera</taxon>
        <taxon>Rotifera</taxon>
        <taxon>Eurotatoria</taxon>
        <taxon>Monogononta</taxon>
        <taxon>Pseudotrocha</taxon>
        <taxon>Ploima</taxon>
        <taxon>Brachionidae</taxon>
        <taxon>Brachionus</taxon>
    </lineage>
</organism>
<dbReference type="AlphaFoldDB" id="A0A813RSU1"/>
<gene>
    <name evidence="3" type="ORF">OXX778_LOCUS5752</name>
</gene>
<dbReference type="InterPro" id="IPR000772">
    <property type="entry name" value="Ricin_B_lectin"/>
</dbReference>
<comment type="caution">
    <text evidence="3">The sequence shown here is derived from an EMBL/GenBank/DDBJ whole genome shotgun (WGS) entry which is preliminary data.</text>
</comment>
<evidence type="ECO:0000256" key="1">
    <source>
        <dbReference type="SAM" id="SignalP"/>
    </source>
</evidence>
<dbReference type="InterPro" id="IPR036706">
    <property type="entry name" value="VOMI_sf"/>
</dbReference>
<keyword evidence="1" id="KW-0732">Signal</keyword>
<dbReference type="SMART" id="SM00458">
    <property type="entry name" value="RICIN"/>
    <property type="match status" value="1"/>
</dbReference>
<keyword evidence="4" id="KW-1185">Reference proteome</keyword>
<evidence type="ECO:0000259" key="2">
    <source>
        <dbReference type="SMART" id="SM00458"/>
    </source>
</evidence>
<feature type="signal peptide" evidence="1">
    <location>
        <begin position="1"/>
        <end position="20"/>
    </location>
</feature>
<evidence type="ECO:0000313" key="4">
    <source>
        <dbReference type="Proteomes" id="UP000663879"/>
    </source>
</evidence>
<proteinExistence type="predicted"/>
<dbReference type="Pfam" id="PF03762">
    <property type="entry name" value="VOMI"/>
    <property type="match status" value="2"/>
</dbReference>
<dbReference type="InterPro" id="IPR035992">
    <property type="entry name" value="Ricin_B-like_lectins"/>
</dbReference>
<dbReference type="EMBL" id="CAJNOC010000644">
    <property type="protein sequence ID" value="CAF0786600.1"/>
    <property type="molecule type" value="Genomic_DNA"/>
</dbReference>
<name>A0A813RSU1_9BILA</name>
<reference evidence="3" key="1">
    <citation type="submission" date="2021-02" db="EMBL/GenBank/DDBJ databases">
        <authorList>
            <person name="Nowell W R."/>
        </authorList>
    </citation>
    <scope>NUCLEOTIDE SEQUENCE</scope>
    <source>
        <strain evidence="3">Ploen Becks lab</strain>
    </source>
</reference>
<dbReference type="GO" id="GO:0005615">
    <property type="term" value="C:extracellular space"/>
    <property type="evidence" value="ECO:0007669"/>
    <property type="project" value="TreeGrafter"/>
</dbReference>
<dbReference type="SUPFAM" id="SSF51092">
    <property type="entry name" value="Vitelline membrane outer protein-I (VMO-I)"/>
    <property type="match status" value="2"/>
</dbReference>